<sequence length="335" mass="33327">MSTLAPHVRSTLGDLVPGLLLVGIVTAAAFQASALPGLSGLSPVILAILLGMAFANLVGVSESCRPGIAFAGRRVMRAAVALLGAQITLADLMAFGWQGLVAVLAAVAVTLPVSHGIGRRLGVAPDLSILIATGSAVCGASAIAGANSVIRAREDHVSYAVAVITLWGTIGLFAVPLLGDLIGLSPVQTGIWAGLSLHEVAQAVGAGFAGGEASGQAAVAMKLGRVLLLAGVVFALGRFWHRQPAPGEGKPRAVPEFLLVFLGLAALNSAGFLPGALRDLAALATPLMLAASLAALGMGTRFASLRALGAAPLWQGAATYAVIAGLGLGAALVLG</sequence>
<evidence type="ECO:0000256" key="4">
    <source>
        <dbReference type="ARBA" id="ARBA00022692"/>
    </source>
</evidence>
<accession>A0A2T7UWY0</accession>
<keyword evidence="3" id="KW-1003">Cell membrane</keyword>
<evidence type="ECO:0000256" key="5">
    <source>
        <dbReference type="ARBA" id="ARBA00022989"/>
    </source>
</evidence>
<evidence type="ECO:0000256" key="2">
    <source>
        <dbReference type="ARBA" id="ARBA00007977"/>
    </source>
</evidence>
<comment type="similarity">
    <text evidence="2">Belongs to the UPF0324 family.</text>
</comment>
<comment type="caution">
    <text evidence="8">The sequence shown here is derived from an EMBL/GenBank/DDBJ whole genome shotgun (WGS) entry which is preliminary data.</text>
</comment>
<comment type="subcellular location">
    <subcellularLocation>
        <location evidence="1">Cell membrane</location>
        <topology evidence="1">Multi-pass membrane protein</topology>
    </subcellularLocation>
</comment>
<gene>
    <name evidence="8" type="ORF">DDE23_01740</name>
</gene>
<dbReference type="Proteomes" id="UP000244810">
    <property type="component" value="Unassembled WGS sequence"/>
</dbReference>
<feature type="transmembrane region" description="Helical" evidence="7">
    <location>
        <begin position="191"/>
        <end position="211"/>
    </location>
</feature>
<evidence type="ECO:0000256" key="7">
    <source>
        <dbReference type="SAM" id="Phobius"/>
    </source>
</evidence>
<feature type="transmembrane region" description="Helical" evidence="7">
    <location>
        <begin position="129"/>
        <end position="150"/>
    </location>
</feature>
<protein>
    <submittedName>
        <fullName evidence="8">YeiH family putative sulfate export transporter</fullName>
    </submittedName>
</protein>
<dbReference type="RefSeq" id="WP_107749657.1">
    <property type="nucleotide sequence ID" value="NZ_QBKF01000001.1"/>
</dbReference>
<feature type="transmembrane region" description="Helical" evidence="7">
    <location>
        <begin position="12"/>
        <end position="34"/>
    </location>
</feature>
<dbReference type="GO" id="GO:0005886">
    <property type="term" value="C:plasma membrane"/>
    <property type="evidence" value="ECO:0007669"/>
    <property type="project" value="UniProtKB-SubCell"/>
</dbReference>
<dbReference type="AlphaFoldDB" id="A0A2T7UWY0"/>
<organism evidence="8 9">
    <name type="scientific">Pararhodobacter aggregans</name>
    <dbReference type="NCBI Taxonomy" id="404875"/>
    <lineage>
        <taxon>Bacteria</taxon>
        <taxon>Pseudomonadati</taxon>
        <taxon>Pseudomonadota</taxon>
        <taxon>Alphaproteobacteria</taxon>
        <taxon>Rhodobacterales</taxon>
        <taxon>Paracoccaceae</taxon>
        <taxon>Pararhodobacter</taxon>
    </lineage>
</organism>
<dbReference type="EMBL" id="QDDR01000001">
    <property type="protein sequence ID" value="PVE49154.1"/>
    <property type="molecule type" value="Genomic_DNA"/>
</dbReference>
<dbReference type="PANTHER" id="PTHR30106:SF2">
    <property type="entry name" value="UPF0324 INNER MEMBRANE PROTEIN YEIH"/>
    <property type="match status" value="1"/>
</dbReference>
<dbReference type="InterPro" id="IPR018383">
    <property type="entry name" value="UPF0324_pro"/>
</dbReference>
<keyword evidence="5 7" id="KW-1133">Transmembrane helix</keyword>
<feature type="transmembrane region" description="Helical" evidence="7">
    <location>
        <begin position="312"/>
        <end position="334"/>
    </location>
</feature>
<evidence type="ECO:0000313" key="9">
    <source>
        <dbReference type="Proteomes" id="UP000244810"/>
    </source>
</evidence>
<dbReference type="Pfam" id="PF03601">
    <property type="entry name" value="Cons_hypoth698"/>
    <property type="match status" value="1"/>
</dbReference>
<feature type="transmembrane region" description="Helical" evidence="7">
    <location>
        <begin position="223"/>
        <end position="241"/>
    </location>
</feature>
<keyword evidence="6 7" id="KW-0472">Membrane</keyword>
<evidence type="ECO:0000256" key="6">
    <source>
        <dbReference type="ARBA" id="ARBA00023136"/>
    </source>
</evidence>
<evidence type="ECO:0000313" key="8">
    <source>
        <dbReference type="EMBL" id="PVE49154.1"/>
    </source>
</evidence>
<evidence type="ECO:0000256" key="3">
    <source>
        <dbReference type="ARBA" id="ARBA00022475"/>
    </source>
</evidence>
<evidence type="ECO:0000256" key="1">
    <source>
        <dbReference type="ARBA" id="ARBA00004651"/>
    </source>
</evidence>
<reference evidence="8 9" key="1">
    <citation type="journal article" date="2011" name="Syst. Appl. Microbiol.">
        <title>Defluviimonas denitrificans gen. nov., sp. nov., and Pararhodobacter aggregans gen. nov., sp. nov., non-phototrophic Rhodobacteraceae from the biofilter of a marine aquaculture.</title>
        <authorList>
            <person name="Foesel B.U."/>
            <person name="Drake H.L."/>
            <person name="Schramm A."/>
        </authorList>
    </citation>
    <scope>NUCLEOTIDE SEQUENCE [LARGE SCALE GENOMIC DNA]</scope>
    <source>
        <strain evidence="8 9">D1-19</strain>
    </source>
</reference>
<feature type="transmembrane region" description="Helical" evidence="7">
    <location>
        <begin position="280"/>
        <end position="300"/>
    </location>
</feature>
<keyword evidence="9" id="KW-1185">Reference proteome</keyword>
<name>A0A2T7UWY0_9RHOB</name>
<keyword evidence="4 7" id="KW-0812">Transmembrane</keyword>
<feature type="transmembrane region" description="Helical" evidence="7">
    <location>
        <begin position="253"/>
        <end position="273"/>
    </location>
</feature>
<dbReference type="PANTHER" id="PTHR30106">
    <property type="entry name" value="INNER MEMBRANE PROTEIN YEIH-RELATED"/>
    <property type="match status" value="1"/>
</dbReference>
<feature type="transmembrane region" description="Helical" evidence="7">
    <location>
        <begin position="40"/>
        <end position="59"/>
    </location>
</feature>
<dbReference type="OrthoDB" id="5393513at2"/>
<feature type="transmembrane region" description="Helical" evidence="7">
    <location>
        <begin position="80"/>
        <end position="109"/>
    </location>
</feature>
<proteinExistence type="inferred from homology"/>
<feature type="transmembrane region" description="Helical" evidence="7">
    <location>
        <begin position="157"/>
        <end position="179"/>
    </location>
</feature>